<proteinExistence type="predicted"/>
<dbReference type="InterPro" id="IPR005583">
    <property type="entry name" value="YaaA"/>
</dbReference>
<dbReference type="EMBL" id="PEBD01000012">
    <property type="protein sequence ID" value="PHV64674.1"/>
    <property type="molecule type" value="Genomic_DNA"/>
</dbReference>
<name>A0A2G3PFT5_WILMA</name>
<organism evidence="1 2">
    <name type="scientific">Williamsia marianensis</name>
    <dbReference type="NCBI Taxonomy" id="85044"/>
    <lineage>
        <taxon>Bacteria</taxon>
        <taxon>Bacillati</taxon>
        <taxon>Actinomycetota</taxon>
        <taxon>Actinomycetes</taxon>
        <taxon>Mycobacteriales</taxon>
        <taxon>Nocardiaceae</taxon>
        <taxon>Williamsia</taxon>
    </lineage>
</organism>
<evidence type="ECO:0000313" key="2">
    <source>
        <dbReference type="Proteomes" id="UP000225108"/>
    </source>
</evidence>
<accession>A0A2G3PFT5</accession>
<dbReference type="GO" id="GO:0005829">
    <property type="term" value="C:cytosol"/>
    <property type="evidence" value="ECO:0007669"/>
    <property type="project" value="TreeGrafter"/>
</dbReference>
<dbReference type="Proteomes" id="UP000225108">
    <property type="component" value="Unassembled WGS sequence"/>
</dbReference>
<dbReference type="GO" id="GO:0033194">
    <property type="term" value="P:response to hydroperoxide"/>
    <property type="evidence" value="ECO:0007669"/>
    <property type="project" value="TreeGrafter"/>
</dbReference>
<dbReference type="PANTHER" id="PTHR30283">
    <property type="entry name" value="PEROXIDE STRESS RESPONSE PROTEIN YAAA"/>
    <property type="match status" value="1"/>
</dbReference>
<protein>
    <recommendedName>
        <fullName evidence="3">Peroxide stress protein YaaA</fullName>
    </recommendedName>
</protein>
<sequence>MLIVLPPSETKAGGGRGAPLDLDALSLPTLTPIRRKLAEAIVSLADDHDASRKALGLGASATPEIERNALLWTSPTRPAIERYTGVLFDALDYPSLSRAGKNKAIDRLAVGSALFGVVRAGDLIPAYRLSAGSKIPGFRTLAAEWKPALPEALAALGEDVVIDLRSGGYQQLGPVPDAITVTVLTEGPDGTRTVVSHFNKHHKGVVARSLIRSRKQVRDINSLAAIVADGGQRAEVASERELIVLTD</sequence>
<gene>
    <name evidence="1" type="ORF">CSW57_23055</name>
</gene>
<dbReference type="Pfam" id="PF03883">
    <property type="entry name" value="H2O2_YaaD"/>
    <property type="match status" value="1"/>
</dbReference>
<dbReference type="NCBIfam" id="NF002544">
    <property type="entry name" value="PRK02101.2-1"/>
    <property type="match status" value="1"/>
</dbReference>
<dbReference type="PANTHER" id="PTHR30283:SF4">
    <property type="entry name" value="PEROXIDE STRESS RESISTANCE PROTEIN YAAA"/>
    <property type="match status" value="1"/>
</dbReference>
<dbReference type="AlphaFoldDB" id="A0A2G3PFT5"/>
<evidence type="ECO:0000313" key="1">
    <source>
        <dbReference type="EMBL" id="PHV64674.1"/>
    </source>
</evidence>
<reference evidence="1 2" key="1">
    <citation type="submission" date="2017-10" db="EMBL/GenBank/DDBJ databases">
        <title>The draft genome sequence of Williamsia sp. BULT 1.1 isolated from the semi-arid grassland soils from South Africa.</title>
        <authorList>
            <person name="Kabwe M.H."/>
            <person name="Govender N."/>
            <person name="Mutseka Lunga P."/>
            <person name="Vikram S."/>
            <person name="Makhalanyane T.P."/>
        </authorList>
    </citation>
    <scope>NUCLEOTIDE SEQUENCE [LARGE SCALE GENOMIC DNA]</scope>
    <source>
        <strain evidence="1 2">BULT 1.1</strain>
    </source>
</reference>
<comment type="caution">
    <text evidence="1">The sequence shown here is derived from an EMBL/GenBank/DDBJ whole genome shotgun (WGS) entry which is preliminary data.</text>
</comment>
<dbReference type="RefSeq" id="WP_099384942.1">
    <property type="nucleotide sequence ID" value="NZ_PEBD01000012.1"/>
</dbReference>
<evidence type="ECO:0008006" key="3">
    <source>
        <dbReference type="Google" id="ProtNLM"/>
    </source>
</evidence>